<dbReference type="OrthoDB" id="2654423at2759"/>
<keyword evidence="3" id="KW-1185">Reference proteome</keyword>
<comment type="caution">
    <text evidence="2">The sequence shown here is derived from an EMBL/GenBank/DDBJ whole genome shotgun (WGS) entry which is preliminary data.</text>
</comment>
<accession>A0A369K974</accession>
<reference evidence="2" key="1">
    <citation type="submission" date="2018-04" db="EMBL/GenBank/DDBJ databases">
        <title>Whole genome sequencing of Hypsizygus marmoreus.</title>
        <authorList>
            <person name="Choi I.-G."/>
            <person name="Min B."/>
            <person name="Kim J.-G."/>
            <person name="Kim S."/>
            <person name="Oh Y.-L."/>
            <person name="Kong W.-S."/>
            <person name="Park H."/>
            <person name="Jeong J."/>
            <person name="Song E.-S."/>
        </authorList>
    </citation>
    <scope>NUCLEOTIDE SEQUENCE [LARGE SCALE GENOMIC DNA]</scope>
    <source>
        <strain evidence="2">51987-8</strain>
    </source>
</reference>
<evidence type="ECO:0000313" key="2">
    <source>
        <dbReference type="EMBL" id="RDB28344.1"/>
    </source>
</evidence>
<dbReference type="EMBL" id="LUEZ02000012">
    <property type="protein sequence ID" value="RDB28344.1"/>
    <property type="molecule type" value="Genomic_DNA"/>
</dbReference>
<dbReference type="AlphaFoldDB" id="A0A369K974"/>
<feature type="region of interest" description="Disordered" evidence="1">
    <location>
        <begin position="27"/>
        <end position="51"/>
    </location>
</feature>
<feature type="region of interest" description="Disordered" evidence="1">
    <location>
        <begin position="1"/>
        <end position="20"/>
    </location>
</feature>
<sequence length="209" mass="23845">MAVARDHKLVNKNPVPLGRRRIHHTAEEQQAANKAKSRRYYEKNKGTEQMRRSVRHREKVKSNMYFLPVASTKEPTQIPRSIPPPSHTSDPLAYWGYRVDRVAIKLDAKMGMTPSTFLDGVCTSYLTSHSKDDVRDTLLIFTPLQKSIYRYMDEILNIAGAGDEYKRAEDVSRRVLGVIHALEDILCKAMLGYDEVCTAFEGKGLLYQS</sequence>
<dbReference type="InParanoid" id="A0A369K974"/>
<organism evidence="2 3">
    <name type="scientific">Hypsizygus marmoreus</name>
    <name type="common">White beech mushroom</name>
    <name type="synonym">Agaricus marmoreus</name>
    <dbReference type="NCBI Taxonomy" id="39966"/>
    <lineage>
        <taxon>Eukaryota</taxon>
        <taxon>Fungi</taxon>
        <taxon>Dikarya</taxon>
        <taxon>Basidiomycota</taxon>
        <taxon>Agaricomycotina</taxon>
        <taxon>Agaricomycetes</taxon>
        <taxon>Agaricomycetidae</taxon>
        <taxon>Agaricales</taxon>
        <taxon>Tricholomatineae</taxon>
        <taxon>Lyophyllaceae</taxon>
        <taxon>Hypsizygus</taxon>
    </lineage>
</organism>
<dbReference type="Proteomes" id="UP000076154">
    <property type="component" value="Unassembled WGS sequence"/>
</dbReference>
<feature type="compositionally biased region" description="Basic and acidic residues" evidence="1">
    <location>
        <begin position="39"/>
        <end position="51"/>
    </location>
</feature>
<proteinExistence type="predicted"/>
<name>A0A369K974_HYPMA</name>
<evidence type="ECO:0000256" key="1">
    <source>
        <dbReference type="SAM" id="MobiDB-lite"/>
    </source>
</evidence>
<evidence type="ECO:0000313" key="3">
    <source>
        <dbReference type="Proteomes" id="UP000076154"/>
    </source>
</evidence>
<protein>
    <submittedName>
        <fullName evidence="2">Uncharacterized protein</fullName>
    </submittedName>
</protein>
<gene>
    <name evidence="2" type="ORF">Hypma_001342</name>
</gene>